<feature type="region of interest" description="Disordered" evidence="1">
    <location>
        <begin position="28"/>
        <end position="94"/>
    </location>
</feature>
<proteinExistence type="predicted"/>
<evidence type="ECO:0000256" key="1">
    <source>
        <dbReference type="SAM" id="MobiDB-lite"/>
    </source>
</evidence>
<dbReference type="AlphaFoldDB" id="A0AAV5DFB3"/>
<gene>
    <name evidence="2" type="primary">ga26758</name>
    <name evidence="2" type="ORF">PR202_ga26758</name>
</gene>
<name>A0AAV5DFB3_ELECO</name>
<reference evidence="2" key="1">
    <citation type="journal article" date="2018" name="DNA Res.">
        <title>Multiple hybrid de novo genome assembly of finger millet, an orphan allotetraploid crop.</title>
        <authorList>
            <person name="Hatakeyama M."/>
            <person name="Aluri S."/>
            <person name="Balachadran M.T."/>
            <person name="Sivarajan S.R."/>
            <person name="Patrignani A."/>
            <person name="Gruter S."/>
            <person name="Poveda L."/>
            <person name="Shimizu-Inatsugi R."/>
            <person name="Baeten J."/>
            <person name="Francoijs K.J."/>
            <person name="Nataraja K.N."/>
            <person name="Reddy Y.A.N."/>
            <person name="Phadnis S."/>
            <person name="Ravikumar R.L."/>
            <person name="Schlapbach R."/>
            <person name="Sreeman S.M."/>
            <person name="Shimizu K.K."/>
        </authorList>
    </citation>
    <scope>NUCLEOTIDE SEQUENCE</scope>
</reference>
<organism evidence="2 3">
    <name type="scientific">Eleusine coracana subsp. coracana</name>
    <dbReference type="NCBI Taxonomy" id="191504"/>
    <lineage>
        <taxon>Eukaryota</taxon>
        <taxon>Viridiplantae</taxon>
        <taxon>Streptophyta</taxon>
        <taxon>Embryophyta</taxon>
        <taxon>Tracheophyta</taxon>
        <taxon>Spermatophyta</taxon>
        <taxon>Magnoliopsida</taxon>
        <taxon>Liliopsida</taxon>
        <taxon>Poales</taxon>
        <taxon>Poaceae</taxon>
        <taxon>PACMAD clade</taxon>
        <taxon>Chloridoideae</taxon>
        <taxon>Cynodonteae</taxon>
        <taxon>Eleusininae</taxon>
        <taxon>Eleusine</taxon>
    </lineage>
</organism>
<accession>A0AAV5DFB3</accession>
<feature type="compositionally biased region" description="Low complexity" evidence="1">
    <location>
        <begin position="35"/>
        <end position="51"/>
    </location>
</feature>
<protein>
    <submittedName>
        <fullName evidence="2">Uncharacterized protein</fullName>
    </submittedName>
</protein>
<evidence type="ECO:0000313" key="3">
    <source>
        <dbReference type="Proteomes" id="UP001054889"/>
    </source>
</evidence>
<reference evidence="2" key="2">
    <citation type="submission" date="2021-12" db="EMBL/GenBank/DDBJ databases">
        <title>Resequencing data analysis of finger millet.</title>
        <authorList>
            <person name="Hatakeyama M."/>
            <person name="Aluri S."/>
            <person name="Balachadran M.T."/>
            <person name="Sivarajan S.R."/>
            <person name="Poveda L."/>
            <person name="Shimizu-Inatsugi R."/>
            <person name="Schlapbach R."/>
            <person name="Sreeman S.M."/>
            <person name="Shimizu K.K."/>
        </authorList>
    </citation>
    <scope>NUCLEOTIDE SEQUENCE</scope>
</reference>
<sequence>MHVPLGRRGVGLRGPMLGELGARLLAQKRRRARSLRSQSPEHLPAAKASPSRPRRRRLRLGKGGRGGVWRPPQGPGDDGCRNTLVLPTAPPTRL</sequence>
<feature type="compositionally biased region" description="Basic residues" evidence="1">
    <location>
        <begin position="52"/>
        <end position="62"/>
    </location>
</feature>
<keyword evidence="3" id="KW-1185">Reference proteome</keyword>
<dbReference type="Proteomes" id="UP001054889">
    <property type="component" value="Unassembled WGS sequence"/>
</dbReference>
<dbReference type="EMBL" id="BQKI01000015">
    <property type="protein sequence ID" value="GJN08802.1"/>
    <property type="molecule type" value="Genomic_DNA"/>
</dbReference>
<comment type="caution">
    <text evidence="2">The sequence shown here is derived from an EMBL/GenBank/DDBJ whole genome shotgun (WGS) entry which is preliminary data.</text>
</comment>
<evidence type="ECO:0000313" key="2">
    <source>
        <dbReference type="EMBL" id="GJN08802.1"/>
    </source>
</evidence>